<dbReference type="InterPro" id="IPR056681">
    <property type="entry name" value="DUF7779"/>
</dbReference>
<keyword evidence="4" id="KW-1185">Reference proteome</keyword>
<feature type="domain" description="NB-ARC" evidence="1">
    <location>
        <begin position="271"/>
        <end position="406"/>
    </location>
</feature>
<evidence type="ECO:0000313" key="4">
    <source>
        <dbReference type="Proteomes" id="UP000664169"/>
    </source>
</evidence>
<evidence type="ECO:0008006" key="5">
    <source>
        <dbReference type="Google" id="ProtNLM"/>
    </source>
</evidence>
<dbReference type="Gene3D" id="1.25.40.10">
    <property type="entry name" value="Tetratricopeptide repeat domain"/>
    <property type="match status" value="1"/>
</dbReference>
<dbReference type="GO" id="GO:0043531">
    <property type="term" value="F:ADP binding"/>
    <property type="evidence" value="ECO:0007669"/>
    <property type="project" value="InterPro"/>
</dbReference>
<dbReference type="EMBL" id="CAJPDQ010000014">
    <property type="protein sequence ID" value="CAF9919463.1"/>
    <property type="molecule type" value="Genomic_DNA"/>
</dbReference>
<accession>A0A8H3II08</accession>
<dbReference type="AlphaFoldDB" id="A0A8H3II08"/>
<evidence type="ECO:0000313" key="3">
    <source>
        <dbReference type="EMBL" id="CAF9919463.1"/>
    </source>
</evidence>
<proteinExistence type="predicted"/>
<name>A0A8H3II08_9LECA</name>
<dbReference type="Gene3D" id="3.40.50.300">
    <property type="entry name" value="P-loop containing nucleotide triphosphate hydrolases"/>
    <property type="match status" value="1"/>
</dbReference>
<dbReference type="SUPFAM" id="SSF52540">
    <property type="entry name" value="P-loop containing nucleoside triphosphate hydrolases"/>
    <property type="match status" value="1"/>
</dbReference>
<dbReference type="OrthoDB" id="6161812at2759"/>
<dbReference type="Pfam" id="PF25000">
    <property type="entry name" value="DUF7779"/>
    <property type="match status" value="1"/>
</dbReference>
<organism evidence="3 4">
    <name type="scientific">Gomphillus americanus</name>
    <dbReference type="NCBI Taxonomy" id="1940652"/>
    <lineage>
        <taxon>Eukaryota</taxon>
        <taxon>Fungi</taxon>
        <taxon>Dikarya</taxon>
        <taxon>Ascomycota</taxon>
        <taxon>Pezizomycotina</taxon>
        <taxon>Lecanoromycetes</taxon>
        <taxon>OSLEUM clade</taxon>
        <taxon>Ostropomycetidae</taxon>
        <taxon>Ostropales</taxon>
        <taxon>Graphidaceae</taxon>
        <taxon>Gomphilloideae</taxon>
        <taxon>Gomphillus</taxon>
    </lineage>
</organism>
<dbReference type="PANTHER" id="PTHR35205:SF1">
    <property type="entry name" value="ZU5 DOMAIN-CONTAINING PROTEIN"/>
    <property type="match status" value="1"/>
</dbReference>
<evidence type="ECO:0000259" key="1">
    <source>
        <dbReference type="Pfam" id="PF00931"/>
    </source>
</evidence>
<gene>
    <name evidence="3" type="ORF">GOMPHAMPRED_001825</name>
</gene>
<dbReference type="PANTHER" id="PTHR35205">
    <property type="entry name" value="NB-ARC AND TPR DOMAIN PROTEIN"/>
    <property type="match status" value="1"/>
</dbReference>
<comment type="caution">
    <text evidence="3">The sequence shown here is derived from an EMBL/GenBank/DDBJ whole genome shotgun (WGS) entry which is preliminary data.</text>
</comment>
<dbReference type="SUPFAM" id="SSF48452">
    <property type="entry name" value="TPR-like"/>
    <property type="match status" value="1"/>
</dbReference>
<reference evidence="3" key="1">
    <citation type="submission" date="2021-03" db="EMBL/GenBank/DDBJ databases">
        <authorList>
            <person name="Tagirdzhanova G."/>
        </authorList>
    </citation>
    <scope>NUCLEOTIDE SEQUENCE</scope>
</reference>
<dbReference type="InterPro" id="IPR027417">
    <property type="entry name" value="P-loop_NTPase"/>
</dbReference>
<dbReference type="Pfam" id="PF00931">
    <property type="entry name" value="NB-ARC"/>
    <property type="match status" value="1"/>
</dbReference>
<dbReference type="Proteomes" id="UP000664169">
    <property type="component" value="Unassembled WGS sequence"/>
</dbReference>
<sequence length="976" mass="111184">MDFSGRDHLLLSQWKNAVAECKENLKERRDIEQVEQYTTWNDVRRQVGSGHESAMLMSSLKKLKDFMERVLCPLNPELERNTFWGLCRLTLKLSYDYDVAVRQVARMLKDIGHRVEALSEFRFKAQEITFSLKEACMECATVVLYFFSEVIKFLRTPDLTISDEFIDDEWKTLQSQFAYTINDLDDILSRTSNNLSTLLAGLWPSSRTEPVEGQSSSRAGAMQALVHTQPAEVHTSIRAAGLPSPGLDESVKFPCVVLPLSFSVQRFFNREDTLAKLEDHFANYETSEFRSVLIHGLGGVGKSSIALHFAEKKRQRNELDALFWIHAENLISIKQSFTRIATKLKLADARARDDDHNTTFVLDWLAETSCRWFLIYDNVESKELLRAHWPSSTHGQAIVTARNHSVGFDLVDGTLEIMKWDEDTATRYFFHLLARDIGADVEQTDRASAIQLSRKLDGHALAISVAAAMIHQRRWTVSDFMKVYDEHPSEMLEVSGSRSINALWKLSFQTLSSNGRIILGILSYMASDSIPQALFDIQPKDKGKLDNRLKFCEDSFEVSNALEDLLAGALIRVDRSTQTFSVHRLVQDSFRFSLSPSERQQAWLDAANVLCLAFPLRDAESAQMYLHSERCAMYLQHVLCIGNAVHREQKLNPSFHAFEAYCHMNNSCSRYLLEINAYNELQDLIKANEAALSNLPDTPKQLYMESELTSYKGQMFMKMGQAKLGLYCLRNSYEGWCNVIPFEGIEAAWAAENLANCVASDNDYLTAIAWHERAEMQWKEWSSTQTLPVPVSPILKKSLCQTLLWHGDIARARRLALEALLEIEQKVPFNWAMAAYLKFILGSIARRNGEYGVAEQYFTEAQNSWLEGNKLKTDPFNAACLFRKGCVALSQGKVGIAIRHLRDAIEKTDTKKSVLVAEHARCLFKLSEALEQEPRGGAEAQREYEEAFRMLEKLNPNASAPLTEDIFDQYINILWR</sequence>
<feature type="domain" description="DUF7779" evidence="2">
    <location>
        <begin position="507"/>
        <end position="598"/>
    </location>
</feature>
<evidence type="ECO:0000259" key="2">
    <source>
        <dbReference type="Pfam" id="PF25000"/>
    </source>
</evidence>
<protein>
    <recommendedName>
        <fullName evidence="5">NB-ARC domain-containing protein</fullName>
    </recommendedName>
</protein>
<dbReference type="InterPro" id="IPR011990">
    <property type="entry name" value="TPR-like_helical_dom_sf"/>
</dbReference>
<dbReference type="InterPro" id="IPR002182">
    <property type="entry name" value="NB-ARC"/>
</dbReference>